<dbReference type="EMBL" id="CM004401">
    <property type="protein sequence ID" value="OAY29404.1"/>
    <property type="molecule type" value="Genomic_DNA"/>
</dbReference>
<name>A0A2C9UGW0_MANES</name>
<proteinExistence type="predicted"/>
<protein>
    <submittedName>
        <fullName evidence="1">Uncharacterized protein</fullName>
    </submittedName>
</protein>
<evidence type="ECO:0000313" key="1">
    <source>
        <dbReference type="EMBL" id="OAY29404.1"/>
    </source>
</evidence>
<accession>A0A2C9UGW0</accession>
<sequence>MHSLIYIMHCLAFCNVAEAPIGERQRLVPMERFKFSFCIL</sequence>
<reference evidence="1" key="1">
    <citation type="submission" date="2016-02" db="EMBL/GenBank/DDBJ databases">
        <title>WGS assembly of Manihot esculenta.</title>
        <authorList>
            <person name="Bredeson J.V."/>
            <person name="Prochnik S.E."/>
            <person name="Lyons J.B."/>
            <person name="Schmutz J."/>
            <person name="Grimwood J."/>
            <person name="Vrebalov J."/>
            <person name="Bart R.S."/>
            <person name="Amuge T."/>
            <person name="Ferguson M.E."/>
            <person name="Green R."/>
            <person name="Putnam N."/>
            <person name="Stites J."/>
            <person name="Rounsley S."/>
            <person name="Rokhsar D.S."/>
        </authorList>
    </citation>
    <scope>NUCLEOTIDE SEQUENCE [LARGE SCALE GENOMIC DNA]</scope>
    <source>
        <tissue evidence="1">Leaf</tissue>
    </source>
</reference>
<dbReference type="AlphaFoldDB" id="A0A2C9UGW0"/>
<organism evidence="1">
    <name type="scientific">Manihot esculenta</name>
    <name type="common">Cassava</name>
    <name type="synonym">Jatropha manihot</name>
    <dbReference type="NCBI Taxonomy" id="3983"/>
    <lineage>
        <taxon>Eukaryota</taxon>
        <taxon>Viridiplantae</taxon>
        <taxon>Streptophyta</taxon>
        <taxon>Embryophyta</taxon>
        <taxon>Tracheophyta</taxon>
        <taxon>Spermatophyta</taxon>
        <taxon>Magnoliopsida</taxon>
        <taxon>eudicotyledons</taxon>
        <taxon>Gunneridae</taxon>
        <taxon>Pentapetalae</taxon>
        <taxon>rosids</taxon>
        <taxon>fabids</taxon>
        <taxon>Malpighiales</taxon>
        <taxon>Euphorbiaceae</taxon>
        <taxon>Crotonoideae</taxon>
        <taxon>Manihoteae</taxon>
        <taxon>Manihot</taxon>
    </lineage>
</organism>
<gene>
    <name evidence="1" type="ORF">MANES_15G142600</name>
</gene>